<comment type="similarity">
    <text evidence="1 10">Belongs to the eukaryotic-type primase large subunit family.</text>
</comment>
<dbReference type="GO" id="GO:0006269">
    <property type="term" value="P:DNA replication, synthesis of primer"/>
    <property type="evidence" value="ECO:0000318"/>
    <property type="project" value="GO_Central"/>
</dbReference>
<dbReference type="Pfam" id="PF04104">
    <property type="entry name" value="DNA_primase_lrg"/>
    <property type="match status" value="1"/>
</dbReference>
<dbReference type="OrthoDB" id="421393at2759"/>
<evidence type="ECO:0000256" key="7">
    <source>
        <dbReference type="ARBA" id="ARBA00023004"/>
    </source>
</evidence>
<evidence type="ECO:0000313" key="14">
    <source>
        <dbReference type="EnsemblMetazoa" id="XP_030838841"/>
    </source>
</evidence>
<feature type="domain" description="DNA primase large subunit C-terminal" evidence="13">
    <location>
        <begin position="282"/>
        <end position="451"/>
    </location>
</feature>
<evidence type="ECO:0000256" key="2">
    <source>
        <dbReference type="ARBA" id="ARBA00019038"/>
    </source>
</evidence>
<dbReference type="GO" id="GO:0003677">
    <property type="term" value="F:DNA binding"/>
    <property type="evidence" value="ECO:0007669"/>
    <property type="project" value="UniProtKB-UniRule"/>
</dbReference>
<evidence type="ECO:0000256" key="5">
    <source>
        <dbReference type="ARBA" id="ARBA00022705"/>
    </source>
</evidence>
<dbReference type="Pfam" id="PF26466">
    <property type="entry name" value="DNA_primase_lrg_N"/>
    <property type="match status" value="1"/>
</dbReference>
<keyword evidence="5 10" id="KW-0235">DNA replication</keyword>
<dbReference type="GO" id="GO:0006270">
    <property type="term" value="P:DNA replication initiation"/>
    <property type="evidence" value="ECO:0000318"/>
    <property type="project" value="GO_Central"/>
</dbReference>
<evidence type="ECO:0000256" key="12">
    <source>
        <dbReference type="SAM" id="MobiDB-lite"/>
    </source>
</evidence>
<dbReference type="GO" id="GO:0051539">
    <property type="term" value="F:4 iron, 4 sulfur cluster binding"/>
    <property type="evidence" value="ECO:0007669"/>
    <property type="project" value="UniProtKB-UniRule"/>
</dbReference>
<keyword evidence="4 10" id="KW-0639">Primosome</keyword>
<evidence type="ECO:0000256" key="11">
    <source>
        <dbReference type="PIRSR" id="PIRSR009449-1"/>
    </source>
</evidence>
<feature type="binding site" evidence="11">
    <location>
        <position position="387"/>
    </location>
    <ligand>
        <name>[4Fe-4S] cluster</name>
        <dbReference type="ChEBI" id="CHEBI:49883"/>
    </ligand>
</feature>
<evidence type="ECO:0000256" key="1">
    <source>
        <dbReference type="ARBA" id="ARBA00010564"/>
    </source>
</evidence>
<dbReference type="OMA" id="KWMTTIR"/>
<proteinExistence type="inferred from homology"/>
<dbReference type="Gene3D" id="1.20.930.80">
    <property type="match status" value="1"/>
</dbReference>
<feature type="compositionally biased region" description="Low complexity" evidence="12">
    <location>
        <begin position="482"/>
        <end position="500"/>
    </location>
</feature>
<evidence type="ECO:0000256" key="10">
    <source>
        <dbReference type="PIRNR" id="PIRNR009449"/>
    </source>
</evidence>
<feature type="binding site" evidence="11">
    <location>
        <position position="427"/>
    </location>
    <ligand>
        <name>[4Fe-4S] cluster</name>
        <dbReference type="ChEBI" id="CHEBI:49883"/>
    </ligand>
</feature>
<dbReference type="PIRSF" id="PIRSF009449">
    <property type="entry name" value="DNA_primase_large_subunit"/>
    <property type="match status" value="1"/>
</dbReference>
<keyword evidence="15" id="KW-1185">Reference proteome</keyword>
<dbReference type="FunCoup" id="A0A7M7NMT8">
    <property type="interactions" value="1625"/>
</dbReference>
<evidence type="ECO:0000259" key="13">
    <source>
        <dbReference type="Pfam" id="PF04104"/>
    </source>
</evidence>
<dbReference type="Proteomes" id="UP000007110">
    <property type="component" value="Unassembled WGS sequence"/>
</dbReference>
<name>A0A7M7NMT8_STRPU</name>
<accession>A0A7M7NMT8</accession>
<feature type="binding site" evidence="11">
    <location>
        <position position="291"/>
    </location>
    <ligand>
        <name>[4Fe-4S] cluster</name>
        <dbReference type="ChEBI" id="CHEBI:49883"/>
    </ligand>
</feature>
<reference evidence="15" key="1">
    <citation type="submission" date="2015-02" db="EMBL/GenBank/DDBJ databases">
        <title>Genome sequencing for Strongylocentrotus purpuratus.</title>
        <authorList>
            <person name="Murali S."/>
            <person name="Liu Y."/>
            <person name="Vee V."/>
            <person name="English A."/>
            <person name="Wang M."/>
            <person name="Skinner E."/>
            <person name="Han Y."/>
            <person name="Muzny D.M."/>
            <person name="Worley K.C."/>
            <person name="Gibbs R.A."/>
        </authorList>
    </citation>
    <scope>NUCLEOTIDE SEQUENCE</scope>
</reference>
<feature type="region of interest" description="Disordered" evidence="12">
    <location>
        <begin position="456"/>
        <end position="511"/>
    </location>
</feature>
<evidence type="ECO:0000313" key="15">
    <source>
        <dbReference type="Proteomes" id="UP000007110"/>
    </source>
</evidence>
<evidence type="ECO:0000256" key="8">
    <source>
        <dbReference type="ARBA" id="ARBA00023014"/>
    </source>
</evidence>
<sequence length="533" mass="61534">MEFSENSTKKRIKKESFVDKTKEPHLLFYRIPPIENISLSEFEELAKRRLAVLKHVESVGIRHVKGSEEYNERMDKELKKLMPIAHRKMSGEDLAAHKRDDRISHFILRLAYCRSEDLRRWFIQQELDLFRYRFLREYSESVTQFLAENKLHYTPIPENEKDALNEKLVRSSSGISASMMAHTDFFKVPFTEALDLVRGRKVFIQKGYAFVPHSELVSIVITAFRSHLSQSLAITARGIPHLEEDGRLLPMLNNLSKQYLGQDYSNSKRSGNSAINLEDIEKYSKQSFPLCMRQLHMSLKEHHHLRHGGRMQYGLFLKGIGMTLEQAMTFWRSEFTRIMDMDKFDKQYSYNIRHNYGKEGKRANYTPYSCMKVIMSNAPGQGDYHGCPFRHTDGALLKQRLSTFGLTQQGVDQVMELVKGHHYQLACTRYFELSHNVPETEFLLNHPNQYFEESLRVRGGGTGRKEGFSSTPSNRKPVSRYASTPSQNTSQSPSTAPSQAKVKTEPEAAFDEMDISFEEAEALEKALQEATTA</sequence>
<dbReference type="PANTHER" id="PTHR10537:SF3">
    <property type="entry name" value="DNA PRIMASE LARGE SUBUNIT"/>
    <property type="match status" value="1"/>
</dbReference>
<evidence type="ECO:0000256" key="6">
    <source>
        <dbReference type="ARBA" id="ARBA00022723"/>
    </source>
</evidence>
<keyword evidence="8 10" id="KW-0411">Iron-sulfur</keyword>
<evidence type="ECO:0000256" key="3">
    <source>
        <dbReference type="ARBA" id="ARBA00022485"/>
    </source>
</evidence>
<dbReference type="GeneID" id="590516"/>
<organism evidence="14 15">
    <name type="scientific">Strongylocentrotus purpuratus</name>
    <name type="common">Purple sea urchin</name>
    <dbReference type="NCBI Taxonomy" id="7668"/>
    <lineage>
        <taxon>Eukaryota</taxon>
        <taxon>Metazoa</taxon>
        <taxon>Echinodermata</taxon>
        <taxon>Eleutherozoa</taxon>
        <taxon>Echinozoa</taxon>
        <taxon>Echinoidea</taxon>
        <taxon>Euechinoidea</taxon>
        <taxon>Echinacea</taxon>
        <taxon>Camarodonta</taxon>
        <taxon>Echinidea</taxon>
        <taxon>Strongylocentrotidae</taxon>
        <taxon>Strongylocentrotus</taxon>
    </lineage>
</organism>
<evidence type="ECO:0000256" key="9">
    <source>
        <dbReference type="ARBA" id="ARBA00023125"/>
    </source>
</evidence>
<evidence type="ECO:0000256" key="4">
    <source>
        <dbReference type="ARBA" id="ARBA00022515"/>
    </source>
</evidence>
<reference evidence="14" key="2">
    <citation type="submission" date="2021-01" db="UniProtKB">
        <authorList>
            <consortium name="EnsemblMetazoa"/>
        </authorList>
    </citation>
    <scope>IDENTIFICATION</scope>
</reference>
<dbReference type="GO" id="GO:0005658">
    <property type="term" value="C:alpha DNA polymerase:primase complex"/>
    <property type="evidence" value="ECO:0000318"/>
    <property type="project" value="GO_Central"/>
</dbReference>
<dbReference type="EnsemblMetazoa" id="XM_030982981">
    <property type="protein sequence ID" value="XP_030838841"/>
    <property type="gene ID" value="LOC590516"/>
</dbReference>
<protein>
    <recommendedName>
        <fullName evidence="2 10">DNA primase large subunit</fullName>
    </recommendedName>
</protein>
<dbReference type="AlphaFoldDB" id="A0A7M7NMT8"/>
<dbReference type="PANTHER" id="PTHR10537">
    <property type="entry name" value="DNA PRIMASE LARGE SUBUNIT"/>
    <property type="match status" value="1"/>
</dbReference>
<feature type="binding site" evidence="11">
    <location>
        <position position="370"/>
    </location>
    <ligand>
        <name>[4Fe-4S] cluster</name>
        <dbReference type="ChEBI" id="CHEBI:49883"/>
    </ligand>
</feature>
<dbReference type="CDD" id="cd07322">
    <property type="entry name" value="PriL_PriS_Eukaryotic"/>
    <property type="match status" value="1"/>
</dbReference>
<dbReference type="InterPro" id="IPR016558">
    <property type="entry name" value="DNA_primase_lsu_euk"/>
</dbReference>
<keyword evidence="9 10" id="KW-0238">DNA-binding</keyword>
<comment type="function">
    <text evidence="10">DNA primase is the polymerase that synthesizes small RNA primers for the Okazaki fragments made during discontinuous DNA replication.</text>
</comment>
<keyword evidence="7 10" id="KW-0408">Iron</keyword>
<keyword evidence="3 10" id="KW-0004">4Fe-4S</keyword>
<dbReference type="InterPro" id="IPR007238">
    <property type="entry name" value="DNA_primase_lsu_euk/arc"/>
</dbReference>
<dbReference type="GO" id="GO:0046872">
    <property type="term" value="F:metal ion binding"/>
    <property type="evidence" value="ECO:0007669"/>
    <property type="project" value="UniProtKB-UniRule"/>
</dbReference>
<dbReference type="InParanoid" id="A0A7M7NMT8"/>
<dbReference type="RefSeq" id="XP_030838841.1">
    <property type="nucleotide sequence ID" value="XM_030982981.1"/>
</dbReference>
<dbReference type="FunFam" id="1.20.930.80:FF:000001">
    <property type="entry name" value="DNA primase large subunit"/>
    <property type="match status" value="1"/>
</dbReference>
<dbReference type="KEGG" id="spu:590516"/>
<dbReference type="InterPro" id="IPR058560">
    <property type="entry name" value="DNA_primase_C"/>
</dbReference>
<comment type="cofactor">
    <cofactor evidence="10">
        <name>[4Fe-4S] cluster</name>
        <dbReference type="ChEBI" id="CHEBI:49883"/>
    </cofactor>
    <text evidence="10">Binds 1 [4Fe-4S] cluster.</text>
</comment>
<keyword evidence="6 10" id="KW-0479">Metal-binding</keyword>